<dbReference type="EMBL" id="WIGM01000175">
    <property type="protein sequence ID" value="KAF6835521.1"/>
    <property type="molecule type" value="Genomic_DNA"/>
</dbReference>
<gene>
    <name evidence="2" type="ORF">CMUS01_05745</name>
</gene>
<dbReference type="InterPro" id="IPR031728">
    <property type="entry name" value="GlcAase_C"/>
</dbReference>
<dbReference type="Pfam" id="PF16862">
    <property type="entry name" value="Glyco_hydro_79C"/>
    <property type="match status" value="1"/>
</dbReference>
<comment type="caution">
    <text evidence="2">The sequence shown here is derived from an EMBL/GenBank/DDBJ whole genome shotgun (WGS) entry which is preliminary data.</text>
</comment>
<keyword evidence="3" id="KW-1185">Reference proteome</keyword>
<dbReference type="PANTHER" id="PTHR36183:SF2">
    <property type="entry name" value="BETA-GLUCURONIDASE C-TERMINAL DOMAIN-CONTAINING PROTEIN"/>
    <property type="match status" value="1"/>
</dbReference>
<organism evidence="2 3">
    <name type="scientific">Colletotrichum musicola</name>
    <dbReference type="NCBI Taxonomy" id="2175873"/>
    <lineage>
        <taxon>Eukaryota</taxon>
        <taxon>Fungi</taxon>
        <taxon>Dikarya</taxon>
        <taxon>Ascomycota</taxon>
        <taxon>Pezizomycotina</taxon>
        <taxon>Sordariomycetes</taxon>
        <taxon>Hypocreomycetidae</taxon>
        <taxon>Glomerellales</taxon>
        <taxon>Glomerellaceae</taxon>
        <taxon>Colletotrichum</taxon>
        <taxon>Colletotrichum orchidearum species complex</taxon>
    </lineage>
</organism>
<dbReference type="SUPFAM" id="SSF51445">
    <property type="entry name" value="(Trans)glycosidases"/>
    <property type="match status" value="1"/>
</dbReference>
<dbReference type="InterPro" id="IPR017853">
    <property type="entry name" value="GH"/>
</dbReference>
<evidence type="ECO:0000259" key="1">
    <source>
        <dbReference type="Pfam" id="PF16862"/>
    </source>
</evidence>
<evidence type="ECO:0000313" key="3">
    <source>
        <dbReference type="Proteomes" id="UP000639643"/>
    </source>
</evidence>
<name>A0A8H6KQQ7_9PEZI</name>
<dbReference type="AlphaFoldDB" id="A0A8H6KQQ7"/>
<dbReference type="OrthoDB" id="2796951at2759"/>
<sequence length="482" mass="53029">MLLALQATSGVLAAGTEYNLTLCLPSQKPAWAEKLSPQLAAFSLEMDRWPDWAGQQVGKPNAYFNQLLLNLAERTGHMPFIRVGANSQDRATVDLGLQVMNKSFPEPTAQVPNPEADHVFIGRDFYALSGNLPAGTPLMWGLNLKALNITETTAQASLLADAFQGSRRNETCHVQLVNVELGNEPDFYGPTRYGQHRGPYGPEWDVFNYTDTWMRYAEAVSKEIEFGTPGSGRPTLSPGAFTGFQAPEWTSAGPLQGGILDSRRIRRSTSQFTEHAYSGGFDPRRVVQPGELMDKISVRNNMTTRTSGVRAVRSVGLDYVLAETNSYANHGQPGLSNTVESALWATDWMLLGASSGIQRLHFHHGVGFRYNAIQPTNDSDDGLNITHPHILPLYHAFLIVNEAIGKSGRSFVAEIPTTNLSLTAYGIWEDKELARLVILNTQVYLGDSERPSINVQLWGKLSDKPATVKFLQSDRTPSHTGL</sequence>
<dbReference type="Proteomes" id="UP000639643">
    <property type="component" value="Unassembled WGS sequence"/>
</dbReference>
<proteinExistence type="predicted"/>
<dbReference type="Gene3D" id="3.20.20.80">
    <property type="entry name" value="Glycosidases"/>
    <property type="match status" value="1"/>
</dbReference>
<protein>
    <recommendedName>
        <fullName evidence="1">Beta-glucuronidase C-terminal domain-containing protein</fullName>
    </recommendedName>
</protein>
<reference evidence="2" key="1">
    <citation type="journal article" date="2020" name="Phytopathology">
        <title>Genome Sequence Resources of Colletotrichum truncatum, C. plurivorum, C. musicola, and C. sojae: Four Species Pathogenic to Soybean (Glycine max).</title>
        <authorList>
            <person name="Rogerio F."/>
            <person name="Boufleur T.R."/>
            <person name="Ciampi-Guillardi M."/>
            <person name="Sukno S.A."/>
            <person name="Thon M.R."/>
            <person name="Massola Junior N.S."/>
            <person name="Baroncelli R."/>
        </authorList>
    </citation>
    <scope>NUCLEOTIDE SEQUENCE</scope>
    <source>
        <strain evidence="2">LFN0074</strain>
    </source>
</reference>
<accession>A0A8H6KQQ7</accession>
<evidence type="ECO:0000313" key="2">
    <source>
        <dbReference type="EMBL" id="KAF6835521.1"/>
    </source>
</evidence>
<dbReference type="InterPro" id="IPR052974">
    <property type="entry name" value="GH79_Enzymes"/>
</dbReference>
<feature type="domain" description="Beta-glucuronidase C-terminal" evidence="1">
    <location>
        <begin position="424"/>
        <end position="475"/>
    </location>
</feature>
<dbReference type="PANTHER" id="PTHR36183">
    <property type="entry name" value="BETA-GLUCURONIDASE"/>
    <property type="match status" value="1"/>
</dbReference>